<dbReference type="InterPro" id="IPR018003">
    <property type="entry name" value="Insecticidal_toxin/plasmid_vir"/>
</dbReference>
<dbReference type="HOGENOM" id="CLU_003628_0_0_6"/>
<dbReference type="Pfam" id="PF03538">
    <property type="entry name" value="VRP1"/>
    <property type="match status" value="1"/>
</dbReference>
<dbReference type="KEGG" id="palk:PSAKL28_26050"/>
<name>A0A077FD63_9PSED</name>
<dbReference type="OrthoDB" id="9129814at2"/>
<dbReference type="Proteomes" id="UP000028931">
    <property type="component" value="Chromosome"/>
</dbReference>
<proteinExistence type="predicted"/>
<keyword evidence="1" id="KW-0843">Virulence</keyword>
<dbReference type="RefSeq" id="WP_038611010.1">
    <property type="nucleotide sequence ID" value="NZ_CP009048.1"/>
</dbReference>
<dbReference type="EMBL" id="CP009048">
    <property type="protein sequence ID" value="AIL61799.1"/>
    <property type="molecule type" value="Genomic_DNA"/>
</dbReference>
<evidence type="ECO:0000256" key="1">
    <source>
        <dbReference type="ARBA" id="ARBA00023026"/>
    </source>
</evidence>
<evidence type="ECO:0000313" key="3">
    <source>
        <dbReference type="Proteomes" id="UP000028931"/>
    </source>
</evidence>
<evidence type="ECO:0000313" key="2">
    <source>
        <dbReference type="EMBL" id="AIL61799.1"/>
    </source>
</evidence>
<dbReference type="eggNOG" id="ENOG502ZAN8">
    <property type="taxonomic scope" value="Bacteria"/>
</dbReference>
<accession>A0A077FD63</accession>
<gene>
    <name evidence="2" type="ORF">PSAKL28_26050</name>
</gene>
<organism evidence="2 3">
    <name type="scientific">Pseudomonas alkylphenolica</name>
    <dbReference type="NCBI Taxonomy" id="237609"/>
    <lineage>
        <taxon>Bacteria</taxon>
        <taxon>Pseudomonadati</taxon>
        <taxon>Pseudomonadota</taxon>
        <taxon>Gammaproteobacteria</taxon>
        <taxon>Pseudomonadales</taxon>
        <taxon>Pseudomonadaceae</taxon>
        <taxon>Pseudomonas</taxon>
    </lineage>
</organism>
<sequence length="972" mass="107584">MEDIELTFDNQWLKQWSLSQSPALQSVLSEAGSFTALANASTEELLQKHSQLHITDARILSGMARSVGIAVARQFRENALSGGVRRAFRQRHGLSALVGGPTYNNCFLIDWDAMALPRSIEASTSPVAYLRALYCKILKLEREGSNAGSKLVISDRRDDLPSKMIDTPAMNELVPTLDIVSDVLERAIHKYLQGKQEGEDVDVALAQARYPFLLPYERWQDQINGILTSAVPALTLGEIGRHVDGDYPYFIRKGKHSPVSDIAMQQSAGLGARKRALLIESPIFVGGNSRRRSDPRTHQLHPVDVAEEQADFFAKNYGIDNLAELQRADNFCLATEVPRLDLDALFAVKTQAPCASVNVLPVDTDVDPSRFGAVFINGGKQPAITINTSEEDSPDGIRVPPHQLTNLSEDRADRLNRMIRLSRWMNLSFRETDRLVMAAITAEGGGNDSPWMTVNTLRALGVFQDYRQRYGVKAEEFAAWLEQLSPYGAGAEQAQFDRIFNGRSLFPNPLVLDDSEFDIQPVDERGRQTVQQICAALGLSQETFQYLARLIAMATEGKVLKRSLPVISSFYRITSLASCLKLHPIVLLALIEVLDEDGESLVRQVAGVPLNVSFQVFGYADILGTLVALSSCVQWCRDNDIDVVWLIQHLRTPQAVSTDAEIKLLNELNSRLEPVRITRTTLLEAGVPSTIEGPPAGHDEEQIVTPDWLCRLRDLVDLDGIVKDGVAAAEEDYENSAKSIIDAMLEELYAGKKDPDCNEPRYTRQSRKRTTNASIVPVNQEKHKILDTLLAIILRARAAQRAVVQESLADYLLLSAELVLPLIFWAKYSAYNLLAVARALSLSGNIPNLSRSSLRRITMSGDDTEEDTVFQGLLVELAQLSRLARVTQQFKLDAGMLQNHARTWGETWFGFSAGEITLPTLYYLTLGASSLTKPHLSCVLHPVTTPKRPKSVPPGIGRGAKVRCISPVLRSS</sequence>
<dbReference type="AlphaFoldDB" id="A0A077FD63"/>
<reference evidence="2 3" key="1">
    <citation type="submission" date="2014-07" db="EMBL/GenBank/DDBJ databases">
        <authorList>
            <person name="Lee K."/>
            <person name="Lim J.Y."/>
            <person name="Hwang I."/>
        </authorList>
    </citation>
    <scope>NUCLEOTIDE SEQUENCE [LARGE SCALE GENOMIC DNA]</scope>
    <source>
        <strain evidence="2 3">KL28</strain>
    </source>
</reference>
<protein>
    <submittedName>
        <fullName evidence="2">Virulence plasmid 28 protein</fullName>
    </submittedName>
</protein>